<reference evidence="1 2" key="1">
    <citation type="submission" date="2013-01" db="EMBL/GenBank/DDBJ databases">
        <authorList>
            <person name="Harkins D.M."/>
            <person name="Durkin A.S."/>
            <person name="Brinkac L.M."/>
            <person name="Haft D.H."/>
            <person name="Selengut J.D."/>
            <person name="Sanka R."/>
            <person name="DePew J."/>
            <person name="Purushe J."/>
            <person name="Matthias M.A."/>
            <person name="Vinetz J.M."/>
            <person name="Sutton G.G."/>
            <person name="Nierman W.C."/>
            <person name="Fouts D.E."/>
        </authorList>
    </citation>
    <scope>NUCLEOTIDE SEQUENCE [LARGE SCALE GENOMIC DNA]</scope>
    <source>
        <strain evidence="1 2">HAI1536</strain>
    </source>
</reference>
<sequence length="59" mass="6847">MHYGIFQQLNVSSPKENLGEFGYHGPGSQLQSINCMQKILYNYRLWFQLIIEQDPSGVQ</sequence>
<organism evidence="1 2">
    <name type="scientific">Leptospira noguchii</name>
    <dbReference type="NCBI Taxonomy" id="28182"/>
    <lineage>
        <taxon>Bacteria</taxon>
        <taxon>Pseudomonadati</taxon>
        <taxon>Spirochaetota</taxon>
        <taxon>Spirochaetia</taxon>
        <taxon>Leptospirales</taxon>
        <taxon>Leptospiraceae</taxon>
        <taxon>Leptospira</taxon>
    </lineage>
</organism>
<protein>
    <submittedName>
        <fullName evidence="1">Uncharacterized protein</fullName>
    </submittedName>
</protein>
<dbReference type="EMBL" id="AKWD02000015">
    <property type="protein sequence ID" value="EMO55072.1"/>
    <property type="molecule type" value="Genomic_DNA"/>
</dbReference>
<dbReference type="AlphaFoldDB" id="M6VCA4"/>
<dbReference type="Proteomes" id="UP000012112">
    <property type="component" value="Unassembled WGS sequence"/>
</dbReference>
<accession>M6VCA4</accession>
<name>M6VCA4_9LEPT</name>
<gene>
    <name evidence="1" type="ORF">LEP1GSC172_0869</name>
</gene>
<comment type="caution">
    <text evidence="1">The sequence shown here is derived from an EMBL/GenBank/DDBJ whole genome shotgun (WGS) entry which is preliminary data.</text>
</comment>
<proteinExistence type="predicted"/>
<evidence type="ECO:0000313" key="2">
    <source>
        <dbReference type="Proteomes" id="UP000012112"/>
    </source>
</evidence>
<evidence type="ECO:0000313" key="1">
    <source>
        <dbReference type="EMBL" id="EMO55072.1"/>
    </source>
</evidence>